<dbReference type="InterPro" id="IPR013154">
    <property type="entry name" value="ADH-like_N"/>
</dbReference>
<proteinExistence type="inferred from homology"/>
<keyword evidence="2" id="KW-0547">Nucleotide-binding</keyword>
<dbReference type="AlphaFoldDB" id="A0A1M3T5Q5"/>
<dbReference type="InterPro" id="IPR001509">
    <property type="entry name" value="Epimerase_deHydtase"/>
</dbReference>
<evidence type="ECO:0000256" key="1">
    <source>
        <dbReference type="ARBA" id="ARBA00008072"/>
    </source>
</evidence>
<evidence type="ECO:0000256" key="2">
    <source>
        <dbReference type="ARBA" id="ARBA00022741"/>
    </source>
</evidence>
<dbReference type="GO" id="GO:0016651">
    <property type="term" value="F:oxidoreductase activity, acting on NAD(P)H"/>
    <property type="evidence" value="ECO:0007669"/>
    <property type="project" value="InterPro"/>
</dbReference>
<dbReference type="Gene3D" id="3.90.180.10">
    <property type="entry name" value="Medium-chain alcohol dehydrogenases, catalytic domain"/>
    <property type="match status" value="1"/>
</dbReference>
<dbReference type="InterPro" id="IPR020843">
    <property type="entry name" value="ER"/>
</dbReference>
<dbReference type="SMART" id="SM00829">
    <property type="entry name" value="PKS_ER"/>
    <property type="match status" value="1"/>
</dbReference>
<dbReference type="Proteomes" id="UP000184063">
    <property type="component" value="Unassembled WGS sequence"/>
</dbReference>
<accession>A0A1M3T5Q5</accession>
<dbReference type="InterPro" id="IPR011032">
    <property type="entry name" value="GroES-like_sf"/>
</dbReference>
<keyword evidence="3" id="KW-0521">NADP</keyword>
<protein>
    <recommendedName>
        <fullName evidence="5">Enoyl reductase (ER) domain-containing protein</fullName>
    </recommendedName>
</protein>
<dbReference type="VEuPathDB" id="FungiDB:ASPFODRAFT_198294"/>
<evidence type="ECO:0000259" key="5">
    <source>
        <dbReference type="SMART" id="SM00829"/>
    </source>
</evidence>
<organism evidence="6 7">
    <name type="scientific">Aspergillus luchuensis (strain CBS 106.47)</name>
    <dbReference type="NCBI Taxonomy" id="1137211"/>
    <lineage>
        <taxon>Eukaryota</taxon>
        <taxon>Fungi</taxon>
        <taxon>Dikarya</taxon>
        <taxon>Ascomycota</taxon>
        <taxon>Pezizomycotina</taxon>
        <taxon>Eurotiomycetes</taxon>
        <taxon>Eurotiomycetidae</taxon>
        <taxon>Eurotiales</taxon>
        <taxon>Aspergillaceae</taxon>
        <taxon>Aspergillus</taxon>
        <taxon>Aspergillus subgen. Circumdati</taxon>
    </lineage>
</organism>
<dbReference type="CDD" id="cd08249">
    <property type="entry name" value="enoyl_reductase_like"/>
    <property type="match status" value="1"/>
</dbReference>
<evidence type="ECO:0000256" key="3">
    <source>
        <dbReference type="ARBA" id="ARBA00022857"/>
    </source>
</evidence>
<dbReference type="SUPFAM" id="SSF51735">
    <property type="entry name" value="NAD(P)-binding Rossmann-fold domains"/>
    <property type="match status" value="1"/>
</dbReference>
<reference evidence="7" key="1">
    <citation type="journal article" date="2017" name="Genome Biol.">
        <title>Comparative genomics reveals high biological diversity and specific adaptations in the industrially and medically important fungal genus Aspergillus.</title>
        <authorList>
            <person name="de Vries R.P."/>
            <person name="Riley R."/>
            <person name="Wiebenga A."/>
            <person name="Aguilar-Osorio G."/>
            <person name="Amillis S."/>
            <person name="Uchima C.A."/>
            <person name="Anderluh G."/>
            <person name="Asadollahi M."/>
            <person name="Askin M."/>
            <person name="Barry K."/>
            <person name="Battaglia E."/>
            <person name="Bayram O."/>
            <person name="Benocci T."/>
            <person name="Braus-Stromeyer S.A."/>
            <person name="Caldana C."/>
            <person name="Canovas D."/>
            <person name="Cerqueira G.C."/>
            <person name="Chen F."/>
            <person name="Chen W."/>
            <person name="Choi C."/>
            <person name="Clum A."/>
            <person name="Dos Santos R.A."/>
            <person name="Damasio A.R."/>
            <person name="Diallinas G."/>
            <person name="Emri T."/>
            <person name="Fekete E."/>
            <person name="Flipphi M."/>
            <person name="Freyberg S."/>
            <person name="Gallo A."/>
            <person name="Gournas C."/>
            <person name="Habgood R."/>
            <person name="Hainaut M."/>
            <person name="Harispe M.L."/>
            <person name="Henrissat B."/>
            <person name="Hilden K.S."/>
            <person name="Hope R."/>
            <person name="Hossain A."/>
            <person name="Karabika E."/>
            <person name="Karaffa L."/>
            <person name="Karanyi Z."/>
            <person name="Krasevec N."/>
            <person name="Kuo A."/>
            <person name="Kusch H."/>
            <person name="LaButti K."/>
            <person name="Lagendijk E.L."/>
            <person name="Lapidus A."/>
            <person name="Levasseur A."/>
            <person name="Lindquist E."/>
            <person name="Lipzen A."/>
            <person name="Logrieco A.F."/>
            <person name="MacCabe A."/>
            <person name="Maekelae M.R."/>
            <person name="Malavazi I."/>
            <person name="Melin P."/>
            <person name="Meyer V."/>
            <person name="Mielnichuk N."/>
            <person name="Miskei M."/>
            <person name="Molnar A.P."/>
            <person name="Mule G."/>
            <person name="Ngan C.Y."/>
            <person name="Orejas M."/>
            <person name="Orosz E."/>
            <person name="Ouedraogo J.P."/>
            <person name="Overkamp K.M."/>
            <person name="Park H.-S."/>
            <person name="Perrone G."/>
            <person name="Piumi F."/>
            <person name="Punt P.J."/>
            <person name="Ram A.F."/>
            <person name="Ramon A."/>
            <person name="Rauscher S."/>
            <person name="Record E."/>
            <person name="Riano-Pachon D.M."/>
            <person name="Robert V."/>
            <person name="Roehrig J."/>
            <person name="Ruller R."/>
            <person name="Salamov A."/>
            <person name="Salih N.S."/>
            <person name="Samson R.A."/>
            <person name="Sandor E."/>
            <person name="Sanguinetti M."/>
            <person name="Schuetze T."/>
            <person name="Sepcic K."/>
            <person name="Shelest E."/>
            <person name="Sherlock G."/>
            <person name="Sophianopoulou V."/>
            <person name="Squina F.M."/>
            <person name="Sun H."/>
            <person name="Susca A."/>
            <person name="Todd R.B."/>
            <person name="Tsang A."/>
            <person name="Unkles S.E."/>
            <person name="van de Wiele N."/>
            <person name="van Rossen-Uffink D."/>
            <person name="Oliveira J.V."/>
            <person name="Vesth T.C."/>
            <person name="Visser J."/>
            <person name="Yu J.-H."/>
            <person name="Zhou M."/>
            <person name="Andersen M.R."/>
            <person name="Archer D.B."/>
            <person name="Baker S.E."/>
            <person name="Benoit I."/>
            <person name="Brakhage A.A."/>
            <person name="Braus G.H."/>
            <person name="Fischer R."/>
            <person name="Frisvad J.C."/>
            <person name="Goldman G.H."/>
            <person name="Houbraken J."/>
            <person name="Oakley B."/>
            <person name="Pocsi I."/>
            <person name="Scazzocchio C."/>
            <person name="Seiboth B."/>
            <person name="vanKuyk P.A."/>
            <person name="Wortman J."/>
            <person name="Dyer P.S."/>
            <person name="Grigoriev I.V."/>
        </authorList>
    </citation>
    <scope>NUCLEOTIDE SEQUENCE [LARGE SCALE GENOMIC DNA]</scope>
    <source>
        <strain evidence="7">CBS 106.47</strain>
    </source>
</reference>
<comment type="similarity">
    <text evidence="1">Belongs to the zinc-containing alcohol dehydrogenase family.</text>
</comment>
<keyword evidence="4" id="KW-0560">Oxidoreductase</keyword>
<feature type="domain" description="Enoyl reductase (ER)" evidence="5">
    <location>
        <begin position="12"/>
        <end position="272"/>
    </location>
</feature>
<dbReference type="GO" id="GO:0000166">
    <property type="term" value="F:nucleotide binding"/>
    <property type="evidence" value="ECO:0007669"/>
    <property type="project" value="UniProtKB-KW"/>
</dbReference>
<name>A0A1M3T5Q5_ASPLC</name>
<dbReference type="InterPro" id="IPR036291">
    <property type="entry name" value="NAD(P)-bd_dom_sf"/>
</dbReference>
<evidence type="ECO:0000313" key="6">
    <source>
        <dbReference type="EMBL" id="OJZ82080.1"/>
    </source>
</evidence>
<dbReference type="PANTHER" id="PTHR45348:SF2">
    <property type="entry name" value="ZINC-TYPE ALCOHOL DEHYDROGENASE-LIKE PROTEIN C2E1P3.01"/>
    <property type="match status" value="1"/>
</dbReference>
<dbReference type="InterPro" id="IPR047122">
    <property type="entry name" value="Trans-enoyl_RdTase-like"/>
</dbReference>
<dbReference type="PANTHER" id="PTHR45348">
    <property type="entry name" value="HYPOTHETICAL OXIDOREDUCTASE (EUROFUNG)"/>
    <property type="match status" value="1"/>
</dbReference>
<dbReference type="Gene3D" id="3.40.50.720">
    <property type="entry name" value="NAD(P)-binding Rossmann-like Domain"/>
    <property type="match status" value="1"/>
</dbReference>
<sequence>MDNQAAWIKSPKANVVVEPTPKYSPGPEQVLVKVESIGFNPVEPKIQKWSALPFDYPGILGVSFAGTVEQVGPSVSSVRVGDRVVVSKSHEDDADPRFGAYQKYVLARVSRLAKLDSSTSLDAASVAITNSATIVAALSIKLGLQRPPVAGESAPNGKKVLVYGGSSSCGGHAVKYAADAGYEVITTSSPGRKDSVQRLGPAHIVDHTLPREQLVEQLKSHGPYDAVFDAIGLPSVTETLVAMFGDQTASYYSTLPPMAPIPIPSNISRNFASYPSLFDEPENHGIRKWFFEEYYPQGLRNGQIIPNDIVKKEHGLNSVQEILDVLLDNPTKRFVCNPQDG</sequence>
<evidence type="ECO:0000256" key="4">
    <source>
        <dbReference type="ARBA" id="ARBA00023002"/>
    </source>
</evidence>
<dbReference type="Pfam" id="PF08240">
    <property type="entry name" value="ADH_N"/>
    <property type="match status" value="1"/>
</dbReference>
<dbReference type="OrthoDB" id="3509362at2759"/>
<evidence type="ECO:0000313" key="7">
    <source>
        <dbReference type="Proteomes" id="UP000184063"/>
    </source>
</evidence>
<gene>
    <name evidence="6" type="ORF">ASPFODRAFT_198294</name>
</gene>
<dbReference type="Pfam" id="PF01370">
    <property type="entry name" value="Epimerase"/>
    <property type="match status" value="1"/>
</dbReference>
<dbReference type="EMBL" id="KV878249">
    <property type="protein sequence ID" value="OJZ82080.1"/>
    <property type="molecule type" value="Genomic_DNA"/>
</dbReference>
<dbReference type="SUPFAM" id="SSF50129">
    <property type="entry name" value="GroES-like"/>
    <property type="match status" value="1"/>
</dbReference>